<dbReference type="Proteomes" id="UP001642520">
    <property type="component" value="Unassembled WGS sequence"/>
</dbReference>
<dbReference type="Pfam" id="PF15497">
    <property type="entry name" value="SNAPC5"/>
    <property type="match status" value="1"/>
</dbReference>
<accession>A0ABP1PGF0</accession>
<proteinExistence type="predicted"/>
<feature type="coiled-coil region" evidence="1">
    <location>
        <begin position="25"/>
        <end position="52"/>
    </location>
</feature>
<name>A0ABP1PGF0_XYLVO</name>
<evidence type="ECO:0000256" key="1">
    <source>
        <dbReference type="SAM" id="Coils"/>
    </source>
</evidence>
<evidence type="ECO:0000313" key="2">
    <source>
        <dbReference type="EMBL" id="CAL7952294.1"/>
    </source>
</evidence>
<protein>
    <submittedName>
        <fullName evidence="2">Uncharacterized protein</fullName>
    </submittedName>
</protein>
<dbReference type="EMBL" id="CAXAJV020001301">
    <property type="protein sequence ID" value="CAL7952294.1"/>
    <property type="molecule type" value="Genomic_DNA"/>
</dbReference>
<comment type="caution">
    <text evidence="2">The sequence shown here is derived from an EMBL/GenBank/DDBJ whole genome shotgun (WGS) entry which is preliminary data.</text>
</comment>
<organism evidence="2 3">
    <name type="scientific">Xylocopa violacea</name>
    <name type="common">Violet carpenter bee</name>
    <name type="synonym">Apis violacea</name>
    <dbReference type="NCBI Taxonomy" id="135666"/>
    <lineage>
        <taxon>Eukaryota</taxon>
        <taxon>Metazoa</taxon>
        <taxon>Ecdysozoa</taxon>
        <taxon>Arthropoda</taxon>
        <taxon>Hexapoda</taxon>
        <taxon>Insecta</taxon>
        <taxon>Pterygota</taxon>
        <taxon>Neoptera</taxon>
        <taxon>Endopterygota</taxon>
        <taxon>Hymenoptera</taxon>
        <taxon>Apocrita</taxon>
        <taxon>Aculeata</taxon>
        <taxon>Apoidea</taxon>
        <taxon>Anthophila</taxon>
        <taxon>Apidae</taxon>
        <taxon>Xylocopa</taxon>
        <taxon>Xylocopa</taxon>
    </lineage>
</organism>
<evidence type="ECO:0000313" key="3">
    <source>
        <dbReference type="Proteomes" id="UP001642520"/>
    </source>
</evidence>
<keyword evidence="1" id="KW-0175">Coiled coil</keyword>
<keyword evidence="3" id="KW-1185">Reference proteome</keyword>
<dbReference type="InterPro" id="IPR029138">
    <property type="entry name" value="SNAPC5"/>
</dbReference>
<reference evidence="2 3" key="1">
    <citation type="submission" date="2024-08" db="EMBL/GenBank/DDBJ databases">
        <authorList>
            <person name="Will J Nash"/>
            <person name="Angela Man"/>
            <person name="Seanna McTaggart"/>
            <person name="Kendall Baker"/>
            <person name="Tom Barker"/>
            <person name="Leah Catchpole"/>
            <person name="Alex Durrant"/>
            <person name="Karim Gharbi"/>
            <person name="Naomi Irish"/>
            <person name="Gemy Kaithakottil"/>
            <person name="Debby Ku"/>
            <person name="Aaliyah Providence"/>
            <person name="Felix Shaw"/>
            <person name="David Swarbreck"/>
            <person name="Chris Watkins"/>
            <person name="Ann M. McCartney"/>
            <person name="Giulio Formenti"/>
            <person name="Alice Mouton"/>
            <person name="Noel Vella"/>
            <person name="Bjorn M von Reumont"/>
            <person name="Adriana Vella"/>
            <person name="Wilfried Haerty"/>
        </authorList>
    </citation>
    <scope>NUCLEOTIDE SEQUENCE [LARGE SCALE GENOMIC DNA]</scope>
</reference>
<sequence>MAEIDDDDAVYYNLKLSANELLGFQRDLKEEKELLQKMLAKIDDQVHRLQVEQLHLLGIMNKSLKGARDNKRVARVCTNKSTNDVQLESTSKSLDLSVASALKYFDEEIDDEDDA</sequence>
<gene>
    <name evidence="2" type="ORF">XYLVIOL_LOCUS10985</name>
</gene>